<proteinExistence type="predicted"/>
<dbReference type="Proteomes" id="UP000447355">
    <property type="component" value="Unassembled WGS sequence"/>
</dbReference>
<name>A0A845GH30_9BURK</name>
<dbReference type="RefSeq" id="WP_161081847.1">
    <property type="nucleotide sequence ID" value="NZ_WWCX01000001.1"/>
</dbReference>
<evidence type="ECO:0000313" key="1">
    <source>
        <dbReference type="EMBL" id="MYM92586.1"/>
    </source>
</evidence>
<sequence>MKPEDYMKACREIHAQLELIASQTRAMAVTLCANPSNPLFVDAMDRQDALLAKLASLDSQTLI</sequence>
<protein>
    <submittedName>
        <fullName evidence="1">Uncharacterized protein</fullName>
    </submittedName>
</protein>
<dbReference type="EMBL" id="WWCX01000001">
    <property type="protein sequence ID" value="MYM92586.1"/>
    <property type="molecule type" value="Genomic_DNA"/>
</dbReference>
<reference evidence="1" key="1">
    <citation type="submission" date="2019-12" db="EMBL/GenBank/DDBJ databases">
        <title>Novel species isolated from a subtropical stream in China.</title>
        <authorList>
            <person name="Lu H."/>
        </authorList>
    </citation>
    <scope>NUCLEOTIDE SEQUENCE [LARGE SCALE GENOMIC DNA]</scope>
    <source>
        <strain evidence="1">FT81W</strain>
    </source>
</reference>
<comment type="caution">
    <text evidence="1">The sequence shown here is derived from an EMBL/GenBank/DDBJ whole genome shotgun (WGS) entry which is preliminary data.</text>
</comment>
<accession>A0A845GH30</accession>
<gene>
    <name evidence="1" type="ORF">GTP90_01780</name>
</gene>
<organism evidence="1 2">
    <name type="scientific">Duganella vulcania</name>
    <dbReference type="NCBI Taxonomy" id="2692166"/>
    <lineage>
        <taxon>Bacteria</taxon>
        <taxon>Pseudomonadati</taxon>
        <taxon>Pseudomonadota</taxon>
        <taxon>Betaproteobacteria</taxon>
        <taxon>Burkholderiales</taxon>
        <taxon>Oxalobacteraceae</taxon>
        <taxon>Telluria group</taxon>
        <taxon>Duganella</taxon>
    </lineage>
</organism>
<evidence type="ECO:0000313" key="2">
    <source>
        <dbReference type="Proteomes" id="UP000447355"/>
    </source>
</evidence>
<dbReference type="AlphaFoldDB" id="A0A845GH30"/>